<protein>
    <recommendedName>
        <fullName evidence="3">Carboxypeptidase regulatory-like domain-containing protein</fullName>
    </recommendedName>
</protein>
<organism evidence="1 2">
    <name type="scientific">Phaeodactylibacter xiamenensis</name>
    <dbReference type="NCBI Taxonomy" id="1524460"/>
    <lineage>
        <taxon>Bacteria</taxon>
        <taxon>Pseudomonadati</taxon>
        <taxon>Bacteroidota</taxon>
        <taxon>Saprospiria</taxon>
        <taxon>Saprospirales</taxon>
        <taxon>Haliscomenobacteraceae</taxon>
        <taxon>Phaeodactylibacter</taxon>
    </lineage>
</organism>
<dbReference type="STRING" id="1524460.IX84_31445"/>
<evidence type="ECO:0000313" key="1">
    <source>
        <dbReference type="EMBL" id="KGE84840.1"/>
    </source>
</evidence>
<proteinExistence type="predicted"/>
<accession>A0A098RY75</accession>
<reference evidence="1 2" key="1">
    <citation type="journal article" date="2014" name="Int. J. Syst. Evol. Microbiol.">
        <title>Phaeodactylibacter xiamenensis gen. nov., sp. nov., a member of the family Saprospiraceae isolated from the marine alga Phaeodactylum tricornutum.</title>
        <authorList>
            <person name="Chen Z.Jr."/>
            <person name="Lei X."/>
            <person name="Lai Q."/>
            <person name="Li Y."/>
            <person name="Zhang B."/>
            <person name="Zhang J."/>
            <person name="Zhang H."/>
            <person name="Yang L."/>
            <person name="Zheng W."/>
            <person name="Tian Y."/>
            <person name="Yu Z."/>
            <person name="Xu H.Jr."/>
            <person name="Zheng T."/>
        </authorList>
    </citation>
    <scope>NUCLEOTIDE SEQUENCE [LARGE SCALE GENOMIC DNA]</scope>
    <source>
        <strain evidence="1 2">KD52</strain>
    </source>
</reference>
<sequence length="604" mass="69996">MKSIFTTFIFLVITTFSFSQTMILKGTLVNKNTGDVIENARVSIRDDFATTTTHGQFQLDLTKGEARYKVGDQLDMEVRHEIYGYHTLRITIPSNLLQNIEIEPNKFISISGTVSDANSGDPLEGIEVSIVSESDTYENKNSNLTSVTDKFGGYQIITLRSLIGNQNYVRYKFYDPKGKYFFIEKTLSTSHQDIKLTSKSSLNTNLKEYVEDVKVRVSQYVSIQKPKVFIDLPKELRECIVEYSKDGNNFQKYYESGIEDFDGNDKLYIKIISIEGEEVGIAKREGFIIEKEKELLKNFSMSSSNSFISCRFDECRIYSTLFKSLRAEKIGLSRFEDRYEMFINLDDYRDSDATFECFDPIKNFIPLAPSQKIYMDFFYPDGTIVKKFTIVDSYSNDNLNLYTLLTPLKSEYPNVWAKYIGRRHYGSESKYALLFGFGGRCLEEELKLSYDIHGYGMKPHLEGAAYGDEFSNYITIEEPQNDTIYFNLHIRGELVNSIGYLFRKREYLTDYIEIMGMPTLTCWSENKDKIGCSKGDSRIEQFMPIEGFYYGFEKNNLTNWMKIDDIMSDKSISLDAPNHGEVIFYQYVYKDKTKSEIQFEKLIE</sequence>
<gene>
    <name evidence="1" type="ORF">IX84_31445</name>
</gene>
<dbReference type="AlphaFoldDB" id="A0A098RY75"/>
<dbReference type="RefSeq" id="WP_044230220.1">
    <property type="nucleotide sequence ID" value="NZ_JPOS01000112.1"/>
</dbReference>
<dbReference type="OrthoDB" id="1098137at2"/>
<keyword evidence="2" id="KW-1185">Reference proteome</keyword>
<name>A0A098RY75_9BACT</name>
<dbReference type="EMBL" id="JPOS01000112">
    <property type="protein sequence ID" value="KGE84840.1"/>
    <property type="molecule type" value="Genomic_DNA"/>
</dbReference>
<evidence type="ECO:0008006" key="3">
    <source>
        <dbReference type="Google" id="ProtNLM"/>
    </source>
</evidence>
<dbReference type="Proteomes" id="UP000029736">
    <property type="component" value="Unassembled WGS sequence"/>
</dbReference>
<comment type="caution">
    <text evidence="1">The sequence shown here is derived from an EMBL/GenBank/DDBJ whole genome shotgun (WGS) entry which is preliminary data.</text>
</comment>
<evidence type="ECO:0000313" key="2">
    <source>
        <dbReference type="Proteomes" id="UP000029736"/>
    </source>
</evidence>